<gene>
    <name evidence="2" type="ORF">AVEN_88383_1</name>
</gene>
<dbReference type="AlphaFoldDB" id="A0A4Y2GI91"/>
<reference evidence="2 3" key="1">
    <citation type="journal article" date="2019" name="Sci. Rep.">
        <title>Orb-weaving spider Araneus ventricosus genome elucidates the spidroin gene catalogue.</title>
        <authorList>
            <person name="Kono N."/>
            <person name="Nakamura H."/>
            <person name="Ohtoshi R."/>
            <person name="Moran D.A.P."/>
            <person name="Shinohara A."/>
            <person name="Yoshida Y."/>
            <person name="Fujiwara M."/>
            <person name="Mori M."/>
            <person name="Tomita M."/>
            <person name="Arakawa K."/>
        </authorList>
    </citation>
    <scope>NUCLEOTIDE SEQUENCE [LARGE SCALE GENOMIC DNA]</scope>
</reference>
<name>A0A4Y2GI91_ARAVE</name>
<evidence type="ECO:0000313" key="2">
    <source>
        <dbReference type="EMBL" id="GBM52486.1"/>
    </source>
</evidence>
<keyword evidence="3" id="KW-1185">Reference proteome</keyword>
<dbReference type="EMBL" id="BGPR01001380">
    <property type="protein sequence ID" value="GBM52486.1"/>
    <property type="molecule type" value="Genomic_DNA"/>
</dbReference>
<dbReference type="Proteomes" id="UP000499080">
    <property type="component" value="Unassembled WGS sequence"/>
</dbReference>
<proteinExistence type="predicted"/>
<organism evidence="2 3">
    <name type="scientific">Araneus ventricosus</name>
    <name type="common">Orbweaver spider</name>
    <name type="synonym">Epeira ventricosa</name>
    <dbReference type="NCBI Taxonomy" id="182803"/>
    <lineage>
        <taxon>Eukaryota</taxon>
        <taxon>Metazoa</taxon>
        <taxon>Ecdysozoa</taxon>
        <taxon>Arthropoda</taxon>
        <taxon>Chelicerata</taxon>
        <taxon>Arachnida</taxon>
        <taxon>Araneae</taxon>
        <taxon>Araneomorphae</taxon>
        <taxon>Entelegynae</taxon>
        <taxon>Araneoidea</taxon>
        <taxon>Araneidae</taxon>
        <taxon>Araneus</taxon>
    </lineage>
</organism>
<accession>A0A4Y2GI91</accession>
<evidence type="ECO:0000256" key="1">
    <source>
        <dbReference type="SAM" id="MobiDB-lite"/>
    </source>
</evidence>
<protein>
    <submittedName>
        <fullName evidence="2">Uncharacterized protein</fullName>
    </submittedName>
</protein>
<feature type="region of interest" description="Disordered" evidence="1">
    <location>
        <begin position="52"/>
        <end position="82"/>
    </location>
</feature>
<comment type="caution">
    <text evidence="2">The sequence shown here is derived from an EMBL/GenBank/DDBJ whole genome shotgun (WGS) entry which is preliminary data.</text>
</comment>
<sequence>MSAVDDFIHLVNGQLLSNISMTIRWWKGNNEVNEYGENLQQVMQMTVREIQDEKDHEDVGKPTCGNPWDKGSRTLEETSLGK</sequence>
<evidence type="ECO:0000313" key="3">
    <source>
        <dbReference type="Proteomes" id="UP000499080"/>
    </source>
</evidence>